<dbReference type="GO" id="GO:0015171">
    <property type="term" value="F:amino acid transmembrane transporter activity"/>
    <property type="evidence" value="ECO:0007669"/>
    <property type="project" value="TreeGrafter"/>
</dbReference>
<evidence type="ECO:0000256" key="3">
    <source>
        <dbReference type="ARBA" id="ARBA00022692"/>
    </source>
</evidence>
<keyword evidence="4 6" id="KW-1133">Transmembrane helix</keyword>
<keyword evidence="2" id="KW-1003">Cell membrane</keyword>
<gene>
    <name evidence="7" type="ORF">VL15_38055</name>
</gene>
<comment type="caution">
    <text evidence="7">The sequence shown here is derived from an EMBL/GenBank/DDBJ whole genome shotgun (WGS) entry which is preliminary data.</text>
</comment>
<feature type="transmembrane region" description="Helical" evidence="6">
    <location>
        <begin position="12"/>
        <end position="31"/>
    </location>
</feature>
<protein>
    <submittedName>
        <fullName evidence="7">LysE family protein</fullName>
    </submittedName>
</protein>
<feature type="transmembrane region" description="Helical" evidence="6">
    <location>
        <begin position="43"/>
        <end position="65"/>
    </location>
</feature>
<dbReference type="AlphaFoldDB" id="A0A0J5W2S7"/>
<evidence type="ECO:0000256" key="5">
    <source>
        <dbReference type="ARBA" id="ARBA00023136"/>
    </source>
</evidence>
<accession>A0A0J5W2S7</accession>
<dbReference type="GO" id="GO:0033228">
    <property type="term" value="P:cysteine export across plasma membrane"/>
    <property type="evidence" value="ECO:0007669"/>
    <property type="project" value="TreeGrafter"/>
</dbReference>
<evidence type="ECO:0000256" key="2">
    <source>
        <dbReference type="ARBA" id="ARBA00022475"/>
    </source>
</evidence>
<dbReference type="PANTHER" id="PTHR30086">
    <property type="entry name" value="ARGININE EXPORTER PROTEIN ARGO"/>
    <property type="match status" value="1"/>
</dbReference>
<reference evidence="7 8" key="1">
    <citation type="submission" date="2015-05" db="EMBL/GenBank/DDBJ databases">
        <title>Draft genome of Burkholderia cepacia LK29.</title>
        <authorList>
            <person name="Chan X.Y."/>
        </authorList>
    </citation>
    <scope>NUCLEOTIDE SEQUENCE [LARGE SCALE GENOMIC DNA]</scope>
    <source>
        <strain evidence="7 8">LK29</strain>
    </source>
</reference>
<dbReference type="PATRIC" id="fig|292.27.peg.800"/>
<organism evidence="7 8">
    <name type="scientific">Burkholderia cepacia</name>
    <name type="common">Pseudomonas cepacia</name>
    <dbReference type="NCBI Taxonomy" id="292"/>
    <lineage>
        <taxon>Bacteria</taxon>
        <taxon>Pseudomonadati</taxon>
        <taxon>Pseudomonadota</taxon>
        <taxon>Betaproteobacteria</taxon>
        <taxon>Burkholderiales</taxon>
        <taxon>Burkholderiaceae</taxon>
        <taxon>Burkholderia</taxon>
        <taxon>Burkholderia cepacia complex</taxon>
    </lineage>
</organism>
<proteinExistence type="predicted"/>
<sequence length="199" mass="21595">MPTLQAMLKMALYVSLILATPGPTNTLLLSSGIKVGFRQSSPLLVAEASGYGFAISLWGFFLATFAATRPWLYDALKLGSSAYIFYLALQLWKKPHFEDIQSGPIGFRDMFVATTLNPKALLFATAIFPPQAFVSVPFYLCSIAVFTVLAVTIGSMWLTIGGVLTARRSLATHTGTLLRGASVVLWMFAGTLVFSVLNR</sequence>
<dbReference type="Pfam" id="PF01810">
    <property type="entry name" value="LysE"/>
    <property type="match status" value="1"/>
</dbReference>
<evidence type="ECO:0000313" key="7">
    <source>
        <dbReference type="EMBL" id="KML41240.1"/>
    </source>
</evidence>
<evidence type="ECO:0000256" key="6">
    <source>
        <dbReference type="SAM" id="Phobius"/>
    </source>
</evidence>
<keyword evidence="5 6" id="KW-0472">Membrane</keyword>
<dbReference type="InterPro" id="IPR001123">
    <property type="entry name" value="LeuE-type"/>
</dbReference>
<dbReference type="Proteomes" id="UP000036338">
    <property type="component" value="Unassembled WGS sequence"/>
</dbReference>
<dbReference type="GO" id="GO:0005886">
    <property type="term" value="C:plasma membrane"/>
    <property type="evidence" value="ECO:0007669"/>
    <property type="project" value="UniProtKB-SubCell"/>
</dbReference>
<evidence type="ECO:0000256" key="1">
    <source>
        <dbReference type="ARBA" id="ARBA00004651"/>
    </source>
</evidence>
<feature type="transmembrane region" description="Helical" evidence="6">
    <location>
        <begin position="136"/>
        <end position="164"/>
    </location>
</feature>
<dbReference type="PANTHER" id="PTHR30086:SF20">
    <property type="entry name" value="ARGININE EXPORTER PROTEIN ARGO-RELATED"/>
    <property type="match status" value="1"/>
</dbReference>
<dbReference type="RefSeq" id="WP_048252051.1">
    <property type="nucleotide sequence ID" value="NZ_LDWR01000113.1"/>
</dbReference>
<comment type="subcellular location">
    <subcellularLocation>
        <location evidence="1">Cell membrane</location>
        <topology evidence="1">Multi-pass membrane protein</topology>
    </subcellularLocation>
</comment>
<dbReference type="EMBL" id="LDWR01000113">
    <property type="protein sequence ID" value="KML41240.1"/>
    <property type="molecule type" value="Genomic_DNA"/>
</dbReference>
<feature type="transmembrane region" description="Helical" evidence="6">
    <location>
        <begin position="176"/>
        <end position="197"/>
    </location>
</feature>
<evidence type="ECO:0000256" key="4">
    <source>
        <dbReference type="ARBA" id="ARBA00022989"/>
    </source>
</evidence>
<name>A0A0J5W2S7_BURCE</name>
<evidence type="ECO:0000313" key="8">
    <source>
        <dbReference type="Proteomes" id="UP000036338"/>
    </source>
</evidence>
<keyword evidence="3 6" id="KW-0812">Transmembrane</keyword>